<dbReference type="Pfam" id="PF19582">
    <property type="entry name" value="AdeT1_2"/>
    <property type="match status" value="1"/>
</dbReference>
<evidence type="ECO:0000313" key="3">
    <source>
        <dbReference type="Proteomes" id="UP000242317"/>
    </source>
</evidence>
<dbReference type="EMBL" id="FMYK01000014">
    <property type="protein sequence ID" value="SDC77371.1"/>
    <property type="molecule type" value="Genomic_DNA"/>
</dbReference>
<evidence type="ECO:0000313" key="2">
    <source>
        <dbReference type="EMBL" id="SDC77371.1"/>
    </source>
</evidence>
<organism evidence="2 3">
    <name type="scientific">Acinetobacter marinus</name>
    <dbReference type="NCBI Taxonomy" id="281375"/>
    <lineage>
        <taxon>Bacteria</taxon>
        <taxon>Pseudomonadati</taxon>
        <taxon>Pseudomonadota</taxon>
        <taxon>Gammaproteobacteria</taxon>
        <taxon>Moraxellales</taxon>
        <taxon>Moraxellaceae</taxon>
        <taxon>Acinetobacter</taxon>
    </lineage>
</organism>
<gene>
    <name evidence="2" type="ORF">SAMN05421749_1149</name>
</gene>
<keyword evidence="1" id="KW-0732">Signal</keyword>
<protein>
    <recommendedName>
        <fullName evidence="4">RND type efflux pump</fullName>
    </recommendedName>
</protein>
<dbReference type="Proteomes" id="UP000242317">
    <property type="component" value="Unassembled WGS sequence"/>
</dbReference>
<feature type="chain" id="PRO_5017347767" description="RND type efflux pump" evidence="1">
    <location>
        <begin position="27"/>
        <end position="101"/>
    </location>
</feature>
<sequence>MKIIKTLIGLSTLSLLTMLSLNTAHAKLTFCVFDLVGTQGDVYALMKDYQLASKQWGANIELKAYTDERVLTEDFKAGKCDGASITGMRGRQFNSFTGSID</sequence>
<accession>A0A1G6PBI5</accession>
<dbReference type="InterPro" id="IPR045758">
    <property type="entry name" value="AdeT1/2"/>
</dbReference>
<evidence type="ECO:0000256" key="1">
    <source>
        <dbReference type="SAM" id="SignalP"/>
    </source>
</evidence>
<keyword evidence="3" id="KW-1185">Reference proteome</keyword>
<name>A0A1G6PBI5_9GAMM</name>
<reference evidence="3" key="1">
    <citation type="submission" date="2016-09" db="EMBL/GenBank/DDBJ databases">
        <authorList>
            <person name="Varghese N."/>
            <person name="Submissions S."/>
        </authorList>
    </citation>
    <scope>NUCLEOTIDE SEQUENCE [LARGE SCALE GENOMIC DNA]</scope>
    <source>
        <strain evidence="3">ANC 3699</strain>
    </source>
</reference>
<evidence type="ECO:0008006" key="4">
    <source>
        <dbReference type="Google" id="ProtNLM"/>
    </source>
</evidence>
<feature type="signal peptide" evidence="1">
    <location>
        <begin position="1"/>
        <end position="26"/>
    </location>
</feature>
<proteinExistence type="predicted"/>
<dbReference type="AlphaFoldDB" id="A0A1G6PBI5"/>